<keyword evidence="2" id="KW-0812">Transmembrane</keyword>
<evidence type="ECO:0000313" key="5">
    <source>
        <dbReference type="EMBL" id="KJE96936.1"/>
    </source>
</evidence>
<keyword evidence="2" id="KW-1133">Transmembrane helix</keyword>
<feature type="signal peptide" evidence="3">
    <location>
        <begin position="1"/>
        <end position="23"/>
    </location>
</feature>
<feature type="chain" id="PRO_5002252983" description="Golvesin/Xly CBD-like domain-containing protein" evidence="3">
    <location>
        <begin position="24"/>
        <end position="1548"/>
    </location>
</feature>
<name>A0A0D2UPJ7_CAPO3</name>
<gene>
    <name evidence="5" type="ORF">CAOG_009051</name>
</gene>
<evidence type="ECO:0000256" key="3">
    <source>
        <dbReference type="SAM" id="SignalP"/>
    </source>
</evidence>
<feature type="region of interest" description="Disordered" evidence="1">
    <location>
        <begin position="1485"/>
        <end position="1548"/>
    </location>
</feature>
<evidence type="ECO:0000256" key="1">
    <source>
        <dbReference type="SAM" id="MobiDB-lite"/>
    </source>
</evidence>
<dbReference type="STRING" id="595528.A0A0D2UPJ7"/>
<keyword evidence="6" id="KW-1185">Reference proteome</keyword>
<dbReference type="InParanoid" id="A0A0D2UPJ7"/>
<dbReference type="InterPro" id="IPR033803">
    <property type="entry name" value="CBD-like_Golvesin-Xly"/>
</dbReference>
<dbReference type="Pfam" id="PF25275">
    <property type="entry name" value="Golvesin_C"/>
    <property type="match status" value="1"/>
</dbReference>
<proteinExistence type="predicted"/>
<keyword evidence="3" id="KW-0732">Signal</keyword>
<keyword evidence="2" id="KW-0472">Membrane</keyword>
<evidence type="ECO:0000313" key="6">
    <source>
        <dbReference type="Proteomes" id="UP000008743"/>
    </source>
</evidence>
<organism evidence="5 6">
    <name type="scientific">Capsaspora owczarzaki (strain ATCC 30864)</name>
    <dbReference type="NCBI Taxonomy" id="595528"/>
    <lineage>
        <taxon>Eukaryota</taxon>
        <taxon>Filasterea</taxon>
        <taxon>Capsaspora</taxon>
    </lineage>
</organism>
<feature type="transmembrane region" description="Helical" evidence="2">
    <location>
        <begin position="1458"/>
        <end position="1480"/>
    </location>
</feature>
<evidence type="ECO:0000256" key="2">
    <source>
        <dbReference type="SAM" id="Phobius"/>
    </source>
</evidence>
<dbReference type="SUPFAM" id="SSF53187">
    <property type="entry name" value="Zn-dependent exopeptidases"/>
    <property type="match status" value="1"/>
</dbReference>
<protein>
    <recommendedName>
        <fullName evidence="4">Golvesin/Xly CBD-like domain-containing protein</fullName>
    </recommendedName>
</protein>
<sequence>MTAARSLVVVGALLAVVALTAHADIHNLPTKWVDVTSSTAPQLSTKNVVLSPALGWLTCSGSTGGYRSTGSSYFSQESLLQDLYTNEISIRYVQEYLANAGASVHSTRERWFDTPTEVIINDVDTATAKKVTYTGSGWDSATSVAGYGSNQHWVPGSTSESAQATFTATLTTSGYYPVYMTWPATSNRGSPDIRITHSGGIQTVSVPMYQFDSIFVYLGRYYFTAAAGIKVEITNKMTVISGKFAMVDAVRVGCGASTAGIPRWKLSAQDFLYYMSQGQYSTLGLQVAANSAPTLDTDYLARAKFSTYMFNQKLDINFANTQVGSDWLYAGIGASGGSGSGVSTVTPNTNPSGLSATLYTACSTAATSVRVNVQQATGQNNQGGSLDASKTELTQNTKMPSFITYTIDVFNSTEMGLMAKESYRETLGRAIYKGIHKYFVPSSPTIIPLPVTNLYTVSRTDSVALCWVQPTDPLESSATPTAYKLYTSTDGRGWDAGVIFGPTGANVALEGNFGNSVCGGTRLVAVDTQYYFKVVGVNAGGEALTKLTVAGYRNSGSSPRILVVDAFDADFVHASDNIEGRYTREYVYEYASALQAAGYRCDSATKNTLLDATWVNAYLVNYDTVIWFATSSIGASGVPGGSGVSTVTPDSNPGGLSAALYTACSTVADSVRVNIQQATGQNNKGGVLDSSKTELTRNAYMPSFITYTIDVFNGTEMALMAKESYRETLGRAIYKGIHKYFNSSAIIIPLPVTNLYTVSMTDGVALCWVQPTDPLESSATPTAYKLYTSTDGRGWDAGVIFGPTSSSSVYFDGTYGNSICGITTTVAVDTQYYFKVAGVNAGGEALTKLTAAGYRYTGARPRVVVIDAFDADFIHTSDNIEGRYTREYVYEYVSALQAAGYRCETATKNSLLDTTWVADYFMNFDTVIWFAGENTGINVLPAAHQAVINTWIAAANITKPRSLVVSGSHVASGLAAAGGASATFLANNLGAGYAGSTASAPFVARQAVDPGFTMSGTVTFNSVIALGNPYLVQTPDILTTVGNGMAALYYGASSGTNIAGVSTVGGSYSSFLLAMPFETIKSSTERTTLMTSIVKSVIQRRASSAISAATASAATVVSTSRASVASQLSAASASAMSSSVASFASKASVASQLSAASASAMSSSVASFASKASVASQLSAASASAISTSVASFASVASVASVSSDAFVASTSIAFVTSAASVATASVASVASDASAASTSIEFVTSAASVATASVASVASDASAASTSIEFVTSAASVATASVASVASDASAASTSIEFVTSAASVATASVASVASDASIASTSVEFVTSAASVATVSAASIASDAYVASTSIAFVTSVTSAAVASSTKASVASVASTAFAHSTSSSHSASTSKATAHFASTSSAHITTADVSASGASISSAATTVPASLATIASSAASPASASLEPANASSFPIGPVVGGVVGGLILLILVVILLVTLLRRRRNTKKEQGPGSVERNSLPDPVADDSVGTFANPLFQQMDDNLGDASTPAADSQLAASKLEESGLRE</sequence>
<evidence type="ECO:0000259" key="4">
    <source>
        <dbReference type="Pfam" id="PF25275"/>
    </source>
</evidence>
<dbReference type="Gene3D" id="3.40.630.40">
    <property type="entry name" value="Zn-dependent exopeptidases"/>
    <property type="match status" value="2"/>
</dbReference>
<dbReference type="EMBL" id="KE346372">
    <property type="protein sequence ID" value="KJE96936.1"/>
    <property type="molecule type" value="Genomic_DNA"/>
</dbReference>
<dbReference type="PhylomeDB" id="A0A0D2UPJ7"/>
<feature type="domain" description="Golvesin/Xly CBD-like" evidence="4">
    <location>
        <begin position="123"/>
        <end position="252"/>
    </location>
</feature>
<accession>A0A0D2UPJ7</accession>
<reference evidence="6" key="1">
    <citation type="submission" date="2011-02" db="EMBL/GenBank/DDBJ databases">
        <title>The Genome Sequence of Capsaspora owczarzaki ATCC 30864.</title>
        <authorList>
            <person name="Russ C."/>
            <person name="Cuomo C."/>
            <person name="Burger G."/>
            <person name="Gray M.W."/>
            <person name="Holland P.W.H."/>
            <person name="King N."/>
            <person name="Lang F.B.F."/>
            <person name="Roger A.J."/>
            <person name="Ruiz-Trillo I."/>
            <person name="Young S.K."/>
            <person name="Zeng Q."/>
            <person name="Gargeya S."/>
            <person name="Alvarado L."/>
            <person name="Berlin A."/>
            <person name="Chapman S.B."/>
            <person name="Chen Z."/>
            <person name="Freedman E."/>
            <person name="Gellesch M."/>
            <person name="Goldberg J."/>
            <person name="Griggs A."/>
            <person name="Gujja S."/>
            <person name="Heilman E."/>
            <person name="Heiman D."/>
            <person name="Howarth C."/>
            <person name="Mehta T."/>
            <person name="Neiman D."/>
            <person name="Pearson M."/>
            <person name="Roberts A."/>
            <person name="Saif S."/>
            <person name="Shea T."/>
            <person name="Shenoy N."/>
            <person name="Sisk P."/>
            <person name="Stolte C."/>
            <person name="Sykes S."/>
            <person name="White J."/>
            <person name="Yandava C."/>
            <person name="Haas B."/>
            <person name="Nusbaum C."/>
            <person name="Birren B."/>
        </authorList>
    </citation>
    <scope>NUCLEOTIDE SEQUENCE</scope>
    <source>
        <strain evidence="6">ATCC 30864</strain>
    </source>
</reference>
<dbReference type="Proteomes" id="UP000008743">
    <property type="component" value="Unassembled WGS sequence"/>
</dbReference>
<dbReference type="RefSeq" id="XP_011270739.1">
    <property type="nucleotide sequence ID" value="XM_011272437.1"/>
</dbReference>